<dbReference type="GO" id="GO:0016925">
    <property type="term" value="P:protein sumoylation"/>
    <property type="evidence" value="ECO:0007669"/>
    <property type="project" value="TreeGrafter"/>
</dbReference>
<dbReference type="GO" id="GO:0061665">
    <property type="term" value="F:SUMO ligase activity"/>
    <property type="evidence" value="ECO:0007669"/>
    <property type="project" value="TreeGrafter"/>
</dbReference>
<gene>
    <name evidence="2" type="ORF">PAL_GLEAN10025293</name>
</gene>
<reference evidence="3" key="1">
    <citation type="journal article" date="2013" name="Science">
        <title>Comparative analysis of bat genomes provides insight into the evolution of flight and immunity.</title>
        <authorList>
            <person name="Zhang G."/>
            <person name="Cowled C."/>
            <person name="Shi Z."/>
            <person name="Huang Z."/>
            <person name="Bishop-Lilly K.A."/>
            <person name="Fang X."/>
            <person name="Wynne J.W."/>
            <person name="Xiong Z."/>
            <person name="Baker M.L."/>
            <person name="Zhao W."/>
            <person name="Tachedjian M."/>
            <person name="Zhu Y."/>
            <person name="Zhou P."/>
            <person name="Jiang X."/>
            <person name="Ng J."/>
            <person name="Yang L."/>
            <person name="Wu L."/>
            <person name="Xiao J."/>
            <person name="Feng Y."/>
            <person name="Chen Y."/>
            <person name="Sun X."/>
            <person name="Zhang Y."/>
            <person name="Marsh G.A."/>
            <person name="Crameri G."/>
            <person name="Broder C.C."/>
            <person name="Frey K.G."/>
            <person name="Wang L.F."/>
            <person name="Wang J."/>
        </authorList>
    </citation>
    <scope>NUCLEOTIDE SEQUENCE [LARGE SCALE GENOMIC DNA]</scope>
</reference>
<feature type="region of interest" description="Disordered" evidence="1">
    <location>
        <begin position="1"/>
        <end position="24"/>
    </location>
</feature>
<dbReference type="eggNOG" id="KOG1721">
    <property type="taxonomic scope" value="Eukaryota"/>
</dbReference>
<keyword evidence="3" id="KW-1185">Reference proteome</keyword>
<name>L5JPW2_PTEAL</name>
<dbReference type="SUPFAM" id="SSF53098">
    <property type="entry name" value="Ribonuclease H-like"/>
    <property type="match status" value="1"/>
</dbReference>
<dbReference type="InParanoid" id="L5JPW2"/>
<sequence length="845" mass="95909">MVESVSPAGPEASESTADENEDDIQFVREGPSRPVLEYIDLVCGDEEPTTYHSDILFPKMPKRQGDFLRFLNVKKLKTDTESNNRNKNHCGLPKLKESHFKYVEKPVIEEKPSCSSKEEIDNLVLPDCWNEKQAFMFTEQYKWLEIKEGKLGCKDCSTVRHLGSKAEKHVHVSKEWIAYLVTPNGSNKTTRQASLRKKIKEHDISKAHGKIQDLLKESTNDSISNIGDKQNNKNIDATVKVFNVVYSLVKHNRPLSDIEGAIELQEKNGEVNCLNTRYSATRIAEHIAKEMKMKIFKNIIEENAKICVIIDEASTVSKKSTLVIYLQCTAQSVPAPVMLFVALKELVSTTAECIVSTLLSTLNDYGFTNEYLKANLIAFCSDGANTMLGRKSGVATKMLENFPEIIIWNCLNHRLQLSLDDSISEIKHVNHFKIFIDKIYSIYHQSNKNQNKLLEPVAKDLEIEIVKIGRVMGPRWAACSLQAATAVWCAYPILYLHFSHSYSGLANRLANINFLQDLALMIDILEEFSLLSTALQSRSTNIQKAQKLIKRTIRALENLKIGTGKHESQIEGLIKSDKFKDIPFNKNNKFKALPRNLLLENIIQHMNLRLLSDRQYEESIFNYFDLLEPSTWPYEEITSPWVAGEKKLFHLCELLKYEIDLKDFREFVSNNIKSNNVSIPTTIQKAKKIVGTIAINSAEAERGFNLMNIICTRVRNSLMVESVPPAGPEASESTADENEDDIQFVSEGPLRPVLEYIDLVSSDDEEPTTSHSDVPYRTGSFSSRTMWPQEICFILEEWICEDLLGNGMWGRVIGGKLLQSSFLLTSCVPMFGIFSHICDFFSLWV</sequence>
<dbReference type="FunCoup" id="L5JPW2">
    <property type="interactions" value="327"/>
</dbReference>
<evidence type="ECO:0000256" key="1">
    <source>
        <dbReference type="SAM" id="MobiDB-lite"/>
    </source>
</evidence>
<organism evidence="2 3">
    <name type="scientific">Pteropus alecto</name>
    <name type="common">Black flying fox</name>
    <dbReference type="NCBI Taxonomy" id="9402"/>
    <lineage>
        <taxon>Eukaryota</taxon>
        <taxon>Metazoa</taxon>
        <taxon>Chordata</taxon>
        <taxon>Craniata</taxon>
        <taxon>Vertebrata</taxon>
        <taxon>Euteleostomi</taxon>
        <taxon>Mammalia</taxon>
        <taxon>Eutheria</taxon>
        <taxon>Laurasiatheria</taxon>
        <taxon>Chiroptera</taxon>
        <taxon>Yinpterochiroptera</taxon>
        <taxon>Pteropodoidea</taxon>
        <taxon>Pteropodidae</taxon>
        <taxon>Pteropodinae</taxon>
        <taxon>Pteropus</taxon>
    </lineage>
</organism>
<evidence type="ECO:0008006" key="4">
    <source>
        <dbReference type="Google" id="ProtNLM"/>
    </source>
</evidence>
<evidence type="ECO:0000313" key="2">
    <source>
        <dbReference type="EMBL" id="ELK00183.1"/>
    </source>
</evidence>
<dbReference type="InterPro" id="IPR012337">
    <property type="entry name" value="RNaseH-like_sf"/>
</dbReference>
<dbReference type="AlphaFoldDB" id="L5JPW2"/>
<protein>
    <recommendedName>
        <fullName evidence="4">KIAA1586</fullName>
    </recommendedName>
</protein>
<proteinExistence type="predicted"/>
<dbReference type="Proteomes" id="UP000010552">
    <property type="component" value="Unassembled WGS sequence"/>
</dbReference>
<accession>L5JPW2</accession>
<dbReference type="PANTHER" id="PTHR46880:SF8">
    <property type="entry name" value="E3 SUMO-PROTEIN LIGASE KIAA1586"/>
    <property type="match status" value="1"/>
</dbReference>
<evidence type="ECO:0000313" key="3">
    <source>
        <dbReference type="Proteomes" id="UP000010552"/>
    </source>
</evidence>
<dbReference type="PANTHER" id="PTHR46880">
    <property type="entry name" value="RAS-ASSOCIATING DOMAIN-CONTAINING PROTEIN"/>
    <property type="match status" value="1"/>
</dbReference>
<dbReference type="EMBL" id="KB031158">
    <property type="protein sequence ID" value="ELK00183.1"/>
    <property type="molecule type" value="Genomic_DNA"/>
</dbReference>